<dbReference type="GO" id="GO:0000423">
    <property type="term" value="P:mitophagy"/>
    <property type="evidence" value="ECO:0007669"/>
    <property type="project" value="UniProtKB-ARBA"/>
</dbReference>
<accession>A0AAD1S6U0</accession>
<evidence type="ECO:0000313" key="3">
    <source>
        <dbReference type="EMBL" id="CAH2293909.1"/>
    </source>
</evidence>
<protein>
    <recommendedName>
        <fullName evidence="2">NIPSNAP domain-containing protein</fullName>
    </recommendedName>
</protein>
<name>A0AAD1S6U0_PELCU</name>
<dbReference type="InterPro" id="IPR012577">
    <property type="entry name" value="NIPSNAP"/>
</dbReference>
<comment type="similarity">
    <text evidence="1">Belongs to the NipSnap family.</text>
</comment>
<dbReference type="InterPro" id="IPR011008">
    <property type="entry name" value="Dimeric_a/b-barrel"/>
</dbReference>
<dbReference type="Pfam" id="PF07978">
    <property type="entry name" value="NIPSNAP"/>
    <property type="match status" value="2"/>
</dbReference>
<evidence type="ECO:0000313" key="4">
    <source>
        <dbReference type="Proteomes" id="UP001295444"/>
    </source>
</evidence>
<dbReference type="Gene3D" id="3.30.70.100">
    <property type="match status" value="2"/>
</dbReference>
<feature type="domain" description="NIPSNAP" evidence="2">
    <location>
        <begin position="42"/>
        <end position="140"/>
    </location>
</feature>
<dbReference type="PANTHER" id="PTHR21017">
    <property type="entry name" value="NIPSNAP-RELATED"/>
    <property type="match status" value="1"/>
</dbReference>
<dbReference type="GO" id="GO:0005739">
    <property type="term" value="C:mitochondrion"/>
    <property type="evidence" value="ECO:0007669"/>
    <property type="project" value="TreeGrafter"/>
</dbReference>
<dbReference type="InterPro" id="IPR051557">
    <property type="entry name" value="NipSnap_domain"/>
</dbReference>
<dbReference type="PANTHER" id="PTHR21017:SF19">
    <property type="entry name" value="PROTEIN NIPSNAP HOMOLOG 3B"/>
    <property type="match status" value="1"/>
</dbReference>
<evidence type="ECO:0000256" key="1">
    <source>
        <dbReference type="ARBA" id="ARBA00005291"/>
    </source>
</evidence>
<organism evidence="3 4">
    <name type="scientific">Pelobates cultripes</name>
    <name type="common">Western spadefoot toad</name>
    <dbReference type="NCBI Taxonomy" id="61616"/>
    <lineage>
        <taxon>Eukaryota</taxon>
        <taxon>Metazoa</taxon>
        <taxon>Chordata</taxon>
        <taxon>Craniata</taxon>
        <taxon>Vertebrata</taxon>
        <taxon>Euteleostomi</taxon>
        <taxon>Amphibia</taxon>
        <taxon>Batrachia</taxon>
        <taxon>Anura</taxon>
        <taxon>Pelobatoidea</taxon>
        <taxon>Pelobatidae</taxon>
        <taxon>Pelobates</taxon>
    </lineage>
</organism>
<dbReference type="Proteomes" id="UP001295444">
    <property type="component" value="Chromosome 05"/>
</dbReference>
<sequence>MMSPLRLVLTRGKVSAWRELSACAQAKATFATGPRQTDTTFYEFRTYTIKPSKMSEFTKHTNENFHFRTIHSELIGYFTMELGALNKVFSIWKYGNFAERTAIRAKLAQDKDFMEKYLAKALTMIDKQDSEIAYLVPWCKLDKPEKTGVYELVTFQFKPGGPAVWGDAFRAAISTHVHTGYTKLVGVFNTEYGLLNQVHVLWWNESPDNRAAGRHFAHEDARVVAAVRESVRFLDSQKNVLLVPAAFSPLK</sequence>
<proteinExistence type="inferred from homology"/>
<feature type="domain" description="NIPSNAP" evidence="2">
    <location>
        <begin position="150"/>
        <end position="249"/>
    </location>
</feature>
<dbReference type="SUPFAM" id="SSF54909">
    <property type="entry name" value="Dimeric alpha+beta barrel"/>
    <property type="match status" value="2"/>
</dbReference>
<dbReference type="AlphaFoldDB" id="A0AAD1S6U0"/>
<dbReference type="FunFam" id="3.30.70.100:FF:000017">
    <property type="entry name" value="Protein NipSnap homolog 3A"/>
    <property type="match status" value="1"/>
</dbReference>
<reference evidence="3" key="1">
    <citation type="submission" date="2022-03" db="EMBL/GenBank/DDBJ databases">
        <authorList>
            <person name="Alioto T."/>
            <person name="Alioto T."/>
            <person name="Gomez Garrido J."/>
        </authorList>
    </citation>
    <scope>NUCLEOTIDE SEQUENCE</scope>
</reference>
<gene>
    <name evidence="3" type="ORF">PECUL_23A014426</name>
</gene>
<evidence type="ECO:0000259" key="2">
    <source>
        <dbReference type="Pfam" id="PF07978"/>
    </source>
</evidence>
<keyword evidence="4" id="KW-1185">Reference proteome</keyword>
<dbReference type="EMBL" id="OW240916">
    <property type="protein sequence ID" value="CAH2293909.1"/>
    <property type="molecule type" value="Genomic_DNA"/>
</dbReference>